<evidence type="ECO:0000259" key="4">
    <source>
        <dbReference type="Pfam" id="PF01551"/>
    </source>
</evidence>
<feature type="domain" description="Cadherin-like" evidence="6">
    <location>
        <begin position="626"/>
        <end position="723"/>
    </location>
</feature>
<sequence length="1210" mass="123650">MAMTTVGSGTTLTISSGQTIDGVIVLKGGLLHVLSGGTIRNTLNSTGYDLIESGGNAIDTIVTGTISLLSVGWGIEPGTEYVLSGGTATGAALHAGSQQVYGSALDTTVGWGSIQWVFSGGTATGTVLSGGVETFSGVPLLSSGTQEVFAGGTAIDTIVNSGGELSVQGAAIGAILDGGFGGIGYGGNATGTTINAGGRLGVNGTATATTINSGGVLSVDDRGTSIDTRINNGGLAIANAGSVQGTTAIDNGVLELHSAVVATGLIAFIGNSGTLKFDDPVALGAVIYEFDAFDRIKFAADHLDAGDNPLFKNGGALTTGPDSVLHVLENGITYDLQFDPLQGFSGKAFELVPNYDGVDLVIGNVSNVPFGQTLSSNQVGSSNIQNVFGAATGTTIGGGGYQNVEPGGSTTETIIQAGAVQEVLGGGVDIGATVVGGNQTVLLGGEAIDATINGGVQTVYGTSHQTTVNSGRLLVYSGGSAIDTTLNNGGFEYVQYGGTATGTIVNSGGFLGTDGGGAMVGVTINSGGIANVQSSTISDPTINDGTLVLHNDSAVAGAIHFAGTGGTLEFIDADPTITTAQFDGSVLTVNTVDATLQFQIDGATGATFTEQPGVFGGTDIIFALPTNHSPVVSHAITSTKSEDDPAYFLDLLQFASDPDANDVLHVANVTGLVAGVTLKNDTLYVDPNAYNSLAVGEHASITVNYNVVDGNGGSVPQTAMVTIDGKNDSPIGRSSVATVHDRLTLSMPPIVDPDIHDTLKVVSANFGKRIIPISAGTFTVIDGKYGELFLYDDGSYTYLADPDHHASPPKNGAQEAFSYTVSDGHGATAQSTLTVTVTPSVASGVSPSEVGYPIWNTDGTGFEALTQGSRSDPFVFVKNSDPSIIKYDQKGTPQGFHHENDHLEGTHYQWAYDFQPPGSKDASISIPIHAVSTGTVVFVQDSLTGNFAGYGNVVTILSQAADGNPYYVTYAHLRPNDVNTSHLRIGDAVSVGDVIGDLGQSGTFDGATSHAHLHIQFGSSAYEASLVTTGYQSGYGNLSSPAIVADGLSDQSNSPAYFPELTMRYDHGPNTNDRVFNGAQGKDIFYANGLGDTIYGAGGSDALFAGAGKDTFLFKATTDSQLGEGNFDTIFNFQPGQDHIDFSAIAGITRDATLVTNPAQVVAHGISYYQTGADTVIIADASKMTNHVDMMITLVGVNSHTLSSSDFFHV</sequence>
<dbReference type="SUPFAM" id="SSF51261">
    <property type="entry name" value="Duplicated hybrid motif"/>
    <property type="match status" value="1"/>
</dbReference>
<dbReference type="Pfam" id="PF08548">
    <property type="entry name" value="Peptidase_M10_C"/>
    <property type="match status" value="1"/>
</dbReference>
<dbReference type="Gene3D" id="2.70.70.10">
    <property type="entry name" value="Glucose Permease (Domain IIA)"/>
    <property type="match status" value="1"/>
</dbReference>
<evidence type="ECO:0000256" key="1">
    <source>
        <dbReference type="ARBA" id="ARBA00004613"/>
    </source>
</evidence>
<dbReference type="SUPFAM" id="SSF51120">
    <property type="entry name" value="beta-Roll"/>
    <property type="match status" value="1"/>
</dbReference>
<dbReference type="Gene3D" id="2.150.10.10">
    <property type="entry name" value="Serralysin-like metalloprotease, C-terminal"/>
    <property type="match status" value="1"/>
</dbReference>
<dbReference type="Pfam" id="PF17963">
    <property type="entry name" value="Big_9"/>
    <property type="match status" value="1"/>
</dbReference>
<keyword evidence="2" id="KW-0964">Secreted</keyword>
<gene>
    <name evidence="7" type="ORF">XF5B_11770</name>
</gene>
<dbReference type="InterPro" id="IPR030930">
    <property type="entry name" value="AIDA"/>
</dbReference>
<reference evidence="7" key="1">
    <citation type="submission" date="2020-05" db="EMBL/GenBank/DDBJ databases">
        <title>Complete genome sequence of Bradyrhizobium diazoefficiens XF5 isolated from soybean nodule.</title>
        <authorList>
            <person name="Noda R."/>
            <person name="Kakizaki K."/>
            <person name="Minamisawa K."/>
        </authorList>
    </citation>
    <scope>NUCLEOTIDE SEQUENCE</scope>
    <source>
        <strain evidence="7">XF5</strain>
    </source>
</reference>
<evidence type="ECO:0000256" key="3">
    <source>
        <dbReference type="ARBA" id="ARBA00022737"/>
    </source>
</evidence>
<evidence type="ECO:0000259" key="6">
    <source>
        <dbReference type="Pfam" id="PF17892"/>
    </source>
</evidence>
<dbReference type="InterPro" id="IPR016047">
    <property type="entry name" value="M23ase_b-sheet_dom"/>
</dbReference>
<protein>
    <recommendedName>
        <fullName evidence="8">Peptidase M23 domain-containing protein</fullName>
    </recommendedName>
</protein>
<dbReference type="InterPro" id="IPR050570">
    <property type="entry name" value="Cell_wall_metabolism_enzyme"/>
</dbReference>
<dbReference type="Pfam" id="PF01551">
    <property type="entry name" value="Peptidase_M23"/>
    <property type="match status" value="1"/>
</dbReference>
<feature type="domain" description="M23ase beta-sheet core" evidence="4">
    <location>
        <begin position="926"/>
        <end position="1017"/>
    </location>
</feature>
<dbReference type="InterPro" id="IPR011055">
    <property type="entry name" value="Dup_hybrid_motif"/>
</dbReference>
<dbReference type="InterPro" id="IPR012332">
    <property type="entry name" value="Autotransporter_pectin_lyase_C"/>
</dbReference>
<dbReference type="Pfam" id="PF17892">
    <property type="entry name" value="Cadherin_5"/>
    <property type="match status" value="1"/>
</dbReference>
<accession>A0A809ZN71</accession>
<dbReference type="InterPro" id="IPR041690">
    <property type="entry name" value="Cadherin_5"/>
</dbReference>
<dbReference type="NCBIfam" id="TIGR04415">
    <property type="entry name" value="O_hepto_targRPT"/>
    <property type="match status" value="5"/>
</dbReference>
<dbReference type="PANTHER" id="PTHR21666">
    <property type="entry name" value="PEPTIDASE-RELATED"/>
    <property type="match status" value="1"/>
</dbReference>
<dbReference type="EMBL" id="AP023095">
    <property type="protein sequence ID" value="BCE53665.1"/>
    <property type="molecule type" value="Genomic_DNA"/>
</dbReference>
<evidence type="ECO:0000313" key="7">
    <source>
        <dbReference type="EMBL" id="BCE53665.1"/>
    </source>
</evidence>
<comment type="subcellular location">
    <subcellularLocation>
        <location evidence="1">Secreted</location>
    </subcellularLocation>
</comment>
<evidence type="ECO:0000256" key="2">
    <source>
        <dbReference type="ARBA" id="ARBA00022525"/>
    </source>
</evidence>
<keyword evidence="3" id="KW-0677">Repeat</keyword>
<dbReference type="InterPro" id="IPR011049">
    <property type="entry name" value="Serralysin-like_metalloprot_C"/>
</dbReference>
<dbReference type="GO" id="GO:0005509">
    <property type="term" value="F:calcium ion binding"/>
    <property type="evidence" value="ECO:0007669"/>
    <property type="project" value="InterPro"/>
</dbReference>
<dbReference type="AlphaFoldDB" id="A0A809ZN71"/>
<name>A0A809ZN71_9BRAD</name>
<evidence type="ECO:0000259" key="5">
    <source>
        <dbReference type="Pfam" id="PF08548"/>
    </source>
</evidence>
<dbReference type="Gene3D" id="2.160.20.20">
    <property type="match status" value="2"/>
</dbReference>
<dbReference type="GO" id="GO:0004222">
    <property type="term" value="F:metalloendopeptidase activity"/>
    <property type="evidence" value="ECO:0007669"/>
    <property type="project" value="TreeGrafter"/>
</dbReference>
<dbReference type="Pfam" id="PF16168">
    <property type="entry name" value="AIDA"/>
    <property type="match status" value="1"/>
</dbReference>
<dbReference type="GO" id="GO:0005615">
    <property type="term" value="C:extracellular space"/>
    <property type="evidence" value="ECO:0007669"/>
    <property type="project" value="InterPro"/>
</dbReference>
<dbReference type="InterPro" id="IPR013858">
    <property type="entry name" value="Peptidase_M10B_C"/>
</dbReference>
<proteinExistence type="predicted"/>
<organism evidence="7">
    <name type="scientific">Bradyrhizobium diazoefficiens</name>
    <dbReference type="NCBI Taxonomy" id="1355477"/>
    <lineage>
        <taxon>Bacteria</taxon>
        <taxon>Pseudomonadati</taxon>
        <taxon>Pseudomonadota</taxon>
        <taxon>Alphaproteobacteria</taxon>
        <taxon>Hyphomicrobiales</taxon>
        <taxon>Nitrobacteraceae</taxon>
        <taxon>Bradyrhizobium</taxon>
    </lineage>
</organism>
<dbReference type="CDD" id="cd12797">
    <property type="entry name" value="M23_peptidase"/>
    <property type="match status" value="1"/>
</dbReference>
<dbReference type="PANTHER" id="PTHR21666:SF270">
    <property type="entry name" value="MUREIN HYDROLASE ACTIVATOR ENVC"/>
    <property type="match status" value="1"/>
</dbReference>
<evidence type="ECO:0008006" key="8">
    <source>
        <dbReference type="Google" id="ProtNLM"/>
    </source>
</evidence>
<feature type="domain" description="Peptidase M10 serralysin C-terminal" evidence="5">
    <location>
        <begin position="1096"/>
        <end position="1199"/>
    </location>
</feature>